<evidence type="ECO:0000313" key="4">
    <source>
        <dbReference type="Proteomes" id="UP000730161"/>
    </source>
</evidence>
<evidence type="ECO:0000313" key="3">
    <source>
        <dbReference type="EMBL" id="MBR1369822.1"/>
    </source>
</evidence>
<keyword evidence="4" id="KW-1185">Reference proteome</keyword>
<accession>A0A8J8B7M3</accession>
<evidence type="ECO:0000259" key="2">
    <source>
        <dbReference type="Pfam" id="PF12850"/>
    </source>
</evidence>
<dbReference type="InterPro" id="IPR041802">
    <property type="entry name" value="MPP_YfcE"/>
</dbReference>
<dbReference type="SUPFAM" id="SSF56300">
    <property type="entry name" value="Metallo-dependent phosphatases"/>
    <property type="match status" value="1"/>
</dbReference>
<comment type="cofactor">
    <cofactor evidence="1">
        <name>a divalent metal cation</name>
        <dbReference type="ChEBI" id="CHEBI:60240"/>
    </cofactor>
</comment>
<protein>
    <recommendedName>
        <fullName evidence="1">Phosphoesterase</fullName>
        <ecNumber evidence="1">3.1.4.-</ecNumber>
    </recommendedName>
</protein>
<dbReference type="Gene3D" id="3.60.21.10">
    <property type="match status" value="1"/>
</dbReference>
<dbReference type="Proteomes" id="UP000730161">
    <property type="component" value="Unassembled WGS sequence"/>
</dbReference>
<dbReference type="Pfam" id="PF12850">
    <property type="entry name" value="Metallophos_2"/>
    <property type="match status" value="1"/>
</dbReference>
<dbReference type="GO" id="GO:0016787">
    <property type="term" value="F:hydrolase activity"/>
    <property type="evidence" value="ECO:0007669"/>
    <property type="project" value="UniProtKB-UniRule"/>
</dbReference>
<dbReference type="OrthoDB" id="9959at2157"/>
<dbReference type="InterPro" id="IPR053193">
    <property type="entry name" value="MetalloPDE_YfcE-like"/>
</dbReference>
<dbReference type="PANTHER" id="PTHR43165:SF1">
    <property type="entry name" value="PHOSPHODIESTERASE MJ0936"/>
    <property type="match status" value="1"/>
</dbReference>
<name>A0A8J8B7M3_9EURY</name>
<reference evidence="3" key="1">
    <citation type="submission" date="2014-12" db="EMBL/GenBank/DDBJ databases">
        <authorList>
            <person name="Huang H.-H."/>
            <person name="Chen S.-C."/>
            <person name="Lai M.-C."/>
        </authorList>
    </citation>
    <scope>NUCLEOTIDE SEQUENCE</scope>
    <source>
        <strain evidence="3">K1F9705b</strain>
    </source>
</reference>
<feature type="domain" description="Calcineurin-like phosphoesterase" evidence="2">
    <location>
        <begin position="1"/>
        <end position="157"/>
    </location>
</feature>
<dbReference type="NCBIfam" id="TIGR00040">
    <property type="entry name" value="yfcE"/>
    <property type="match status" value="1"/>
</dbReference>
<dbReference type="InterPro" id="IPR024654">
    <property type="entry name" value="Calcineurin-like_PHP_lpxH"/>
</dbReference>
<sequence>MKIGIISDTHDTRPAIHEAIRLFSSLEIDHLLHAGDITSPESLHLFSALPCPVTAVLGNCDRDRSGLGEVARRAGNISIPGRSADLTIDGTRIGMMHGDDPLSLIAAAEAGCFDIIITGHTHRASIRRSGDTLLINPGEASGERYGEATVALLDTERNDVEIIIL</sequence>
<dbReference type="AlphaFoldDB" id="A0A8J8B7M3"/>
<comment type="caution">
    <text evidence="3">The sequence shown here is derived from an EMBL/GenBank/DDBJ whole genome shotgun (WGS) entry which is preliminary data.</text>
</comment>
<comment type="similarity">
    <text evidence="1">Belongs to the metallophosphoesterase superfamily. YfcE family.</text>
</comment>
<proteinExistence type="inferred from homology"/>
<dbReference type="CDD" id="cd00841">
    <property type="entry name" value="MPP_YfcE"/>
    <property type="match status" value="1"/>
</dbReference>
<dbReference type="PANTHER" id="PTHR43165">
    <property type="entry name" value="METALLOPHOSPHOESTERASE"/>
    <property type="match status" value="1"/>
</dbReference>
<dbReference type="EMBL" id="JWHL01000021">
    <property type="protein sequence ID" value="MBR1369822.1"/>
    <property type="molecule type" value="Genomic_DNA"/>
</dbReference>
<dbReference type="InterPro" id="IPR000979">
    <property type="entry name" value="Phosphodiesterase_MJ0936/Vps29"/>
</dbReference>
<keyword evidence="1" id="KW-0479">Metal-binding</keyword>
<dbReference type="GO" id="GO:0046872">
    <property type="term" value="F:metal ion binding"/>
    <property type="evidence" value="ECO:0007669"/>
    <property type="project" value="UniProtKB-KW"/>
</dbReference>
<dbReference type="InterPro" id="IPR029052">
    <property type="entry name" value="Metallo-depent_PP-like"/>
</dbReference>
<dbReference type="RefSeq" id="WP_211531572.1">
    <property type="nucleotide sequence ID" value="NZ_JWHL01000021.1"/>
</dbReference>
<evidence type="ECO:0000256" key="1">
    <source>
        <dbReference type="RuleBase" id="RU362039"/>
    </source>
</evidence>
<organism evidence="3 4">
    <name type="scientific">Methanocalculus chunghsingensis</name>
    <dbReference type="NCBI Taxonomy" id="156457"/>
    <lineage>
        <taxon>Archaea</taxon>
        <taxon>Methanobacteriati</taxon>
        <taxon>Methanobacteriota</taxon>
        <taxon>Stenosarchaea group</taxon>
        <taxon>Methanomicrobia</taxon>
        <taxon>Methanomicrobiales</taxon>
        <taxon>Methanocalculaceae</taxon>
        <taxon>Methanocalculus</taxon>
    </lineage>
</organism>
<dbReference type="EC" id="3.1.4.-" evidence="1"/>
<gene>
    <name evidence="3" type="ORF">RJ53_10175</name>
</gene>